<accession>A0A318SCX0</accession>
<comment type="caution">
    <text evidence="2">The sequence shown here is derived from an EMBL/GenBank/DDBJ whole genome shotgun (WGS) entry which is preliminary data.</text>
</comment>
<feature type="compositionally biased region" description="Basic and acidic residues" evidence="1">
    <location>
        <begin position="18"/>
        <end position="29"/>
    </location>
</feature>
<name>A0A318SCX0_9BURK</name>
<reference evidence="2 3" key="1">
    <citation type="submission" date="2018-06" db="EMBL/GenBank/DDBJ databases">
        <title>Genomic Encyclopedia of Type Strains, Phase III (KMG-III): the genomes of soil and plant-associated and newly described type strains.</title>
        <authorList>
            <person name="Whitman W."/>
        </authorList>
    </citation>
    <scope>NUCLEOTIDE SEQUENCE [LARGE SCALE GENOMIC DNA]</scope>
    <source>
        <strain evidence="2 3">CECT 7646</strain>
    </source>
</reference>
<dbReference type="Proteomes" id="UP000247540">
    <property type="component" value="Unassembled WGS sequence"/>
</dbReference>
<gene>
    <name evidence="2" type="ORF">DFQ15_1462</name>
</gene>
<protein>
    <submittedName>
        <fullName evidence="2">Uncharacterized protein</fullName>
    </submittedName>
</protein>
<evidence type="ECO:0000313" key="2">
    <source>
        <dbReference type="EMBL" id="PYE72997.1"/>
    </source>
</evidence>
<dbReference type="EMBL" id="QJTC01000046">
    <property type="protein sequence ID" value="PYE72997.1"/>
    <property type="molecule type" value="Genomic_DNA"/>
</dbReference>
<evidence type="ECO:0000256" key="1">
    <source>
        <dbReference type="SAM" id="MobiDB-lite"/>
    </source>
</evidence>
<evidence type="ECO:0000313" key="3">
    <source>
        <dbReference type="Proteomes" id="UP000247540"/>
    </source>
</evidence>
<feature type="compositionally biased region" description="Gly residues" evidence="1">
    <location>
        <begin position="35"/>
        <end position="49"/>
    </location>
</feature>
<keyword evidence="3" id="KW-1185">Reference proteome</keyword>
<feature type="region of interest" description="Disordered" evidence="1">
    <location>
        <begin position="1"/>
        <end position="56"/>
    </location>
</feature>
<sequence length="401" mass="41252">MAGTAGVPDRYSSFKSASIEDIRNRDDYKASGASLSGGYGKSEGSGGNPGNLQNFAGGTNGGAAGYGSAKGSQSSTTASAISGIAGDTQARTGDKRSGALAKAWDGQQLEREVQAQTQITATFWQQANKAAGDFADKRAEELRNGDHPEDAIQWQDGGTARNLLHTIIGGLTGGASGALGASATSFSAPYIAATINATDLPEAARGGLIAAISTGLGASVGGGLPGAASAFNQVINNCLAHECLSIQWDKNAPGYHAYKATPSPSLCNVAEAGCMDAVKKQLACNSAPGQPKCSTAGSTTEAMPLSLNNWITQYLSPNGEVVINGTEKDRHMLDDGYVMRWISKDPDGSVRINTYGEGVNKDWKGVPGGVMASVNSIMGPAIFNKLGIDNQVGVRNELNKR</sequence>
<proteinExistence type="predicted"/>
<organism evidence="2 3">
    <name type="scientific">Xylophilus ampelinus</name>
    <dbReference type="NCBI Taxonomy" id="54067"/>
    <lineage>
        <taxon>Bacteria</taxon>
        <taxon>Pseudomonadati</taxon>
        <taxon>Pseudomonadota</taxon>
        <taxon>Betaproteobacteria</taxon>
        <taxon>Burkholderiales</taxon>
        <taxon>Xylophilus</taxon>
    </lineage>
</organism>
<dbReference type="AlphaFoldDB" id="A0A318SCX0"/>